<dbReference type="Proteomes" id="UP000007383">
    <property type="component" value="Chromosome"/>
</dbReference>
<organism evidence="3 4">
    <name type="scientific">Spirochaeta africana (strain ATCC 700263 / DSM 8902 / Z-7692)</name>
    <dbReference type="NCBI Taxonomy" id="889378"/>
    <lineage>
        <taxon>Bacteria</taxon>
        <taxon>Pseudomonadati</taxon>
        <taxon>Spirochaetota</taxon>
        <taxon>Spirochaetia</taxon>
        <taxon>Spirochaetales</taxon>
        <taxon>Spirochaetaceae</taxon>
        <taxon>Spirochaeta</taxon>
    </lineage>
</organism>
<evidence type="ECO:0000256" key="2">
    <source>
        <dbReference type="SAM" id="MobiDB-lite"/>
    </source>
</evidence>
<dbReference type="eggNOG" id="COG0759">
    <property type="taxonomic scope" value="Bacteria"/>
</dbReference>
<dbReference type="Pfam" id="PF01809">
    <property type="entry name" value="YidD"/>
    <property type="match status" value="1"/>
</dbReference>
<dbReference type="STRING" id="889378.Spiaf_0313"/>
<dbReference type="PATRIC" id="fig|889378.3.peg.319"/>
<dbReference type="NCBIfam" id="TIGR00278">
    <property type="entry name" value="membrane protein insertion efficiency factor YidD"/>
    <property type="match status" value="1"/>
</dbReference>
<dbReference type="GO" id="GO:0005886">
    <property type="term" value="C:plasma membrane"/>
    <property type="evidence" value="ECO:0007669"/>
    <property type="project" value="UniProtKB-SubCell"/>
</dbReference>
<feature type="compositionally biased region" description="Basic and acidic residues" evidence="2">
    <location>
        <begin position="1"/>
        <end position="10"/>
    </location>
</feature>
<evidence type="ECO:0000313" key="4">
    <source>
        <dbReference type="Proteomes" id="UP000007383"/>
    </source>
</evidence>
<keyword evidence="4" id="KW-1185">Reference proteome</keyword>
<dbReference type="PANTHER" id="PTHR33383">
    <property type="entry name" value="MEMBRANE PROTEIN INSERTION EFFICIENCY FACTOR-RELATED"/>
    <property type="match status" value="1"/>
</dbReference>
<dbReference type="AlphaFoldDB" id="H9UFX8"/>
<keyword evidence="1" id="KW-0472">Membrane</keyword>
<comment type="function">
    <text evidence="1">Could be involved in insertion of integral membrane proteins into the membrane.</text>
</comment>
<name>H9UFX8_SPIAZ</name>
<dbReference type="KEGG" id="sfc:Spiaf_0313"/>
<proteinExistence type="inferred from homology"/>
<reference evidence="4" key="1">
    <citation type="journal article" date="2013" name="Stand. Genomic Sci.">
        <title>Complete genome sequence of the halophilic bacterium Spirochaeta africana type strain (Z-7692(T)) from the alkaline Lake Magadi in the East African Rift.</title>
        <authorList>
            <person name="Liolos K."/>
            <person name="Abt B."/>
            <person name="Scheuner C."/>
            <person name="Teshima H."/>
            <person name="Held B."/>
            <person name="Lapidus A."/>
            <person name="Nolan M."/>
            <person name="Lucas S."/>
            <person name="Deshpande S."/>
            <person name="Cheng J.F."/>
            <person name="Tapia R."/>
            <person name="Goodwin L.A."/>
            <person name="Pitluck S."/>
            <person name="Pagani I."/>
            <person name="Ivanova N."/>
            <person name="Mavromatis K."/>
            <person name="Mikhailova N."/>
            <person name="Huntemann M."/>
            <person name="Pati A."/>
            <person name="Chen A."/>
            <person name="Palaniappan K."/>
            <person name="Land M."/>
            <person name="Rohde M."/>
            <person name="Tindall B.J."/>
            <person name="Detter J.C."/>
            <person name="Goker M."/>
            <person name="Bristow J."/>
            <person name="Eisen J.A."/>
            <person name="Markowitz V."/>
            <person name="Hugenholtz P."/>
            <person name="Woyke T."/>
            <person name="Klenk H.P."/>
            <person name="Kyrpides N.C."/>
        </authorList>
    </citation>
    <scope>NUCLEOTIDE SEQUENCE</scope>
    <source>
        <strain evidence="4">ATCC 700263 / DSM 8902 / Z-7692</strain>
    </source>
</reference>
<dbReference type="HAMAP" id="MF_00386">
    <property type="entry name" value="UPF0161_YidD"/>
    <property type="match status" value="1"/>
</dbReference>
<dbReference type="SMART" id="SM01234">
    <property type="entry name" value="Haemolytic"/>
    <property type="match status" value="1"/>
</dbReference>
<sequence length="139" mass="15898">MQSDTPHSEQDPVPGEQAAAPGEQDAMPGSAAPQGSPPTRLWQRLQGWIRQLWILPIRFYQLVISPWLPPSCIYSPSCSEYTRRAILRHGLLRGVAIGILRIGRCIGSLYTGGTDPVPHTIRWPDIFRQFKQRWRWRRS</sequence>
<evidence type="ECO:0000313" key="3">
    <source>
        <dbReference type="EMBL" id="AFG36421.1"/>
    </source>
</evidence>
<dbReference type="InterPro" id="IPR002696">
    <property type="entry name" value="Membr_insert_effic_factor_YidD"/>
</dbReference>
<evidence type="ECO:0000256" key="1">
    <source>
        <dbReference type="HAMAP-Rule" id="MF_00386"/>
    </source>
</evidence>
<feature type="region of interest" description="Disordered" evidence="2">
    <location>
        <begin position="1"/>
        <end position="39"/>
    </location>
</feature>
<dbReference type="PANTHER" id="PTHR33383:SF1">
    <property type="entry name" value="MEMBRANE PROTEIN INSERTION EFFICIENCY FACTOR-RELATED"/>
    <property type="match status" value="1"/>
</dbReference>
<protein>
    <recommendedName>
        <fullName evidence="1">Putative membrane protein insertion efficiency factor</fullName>
    </recommendedName>
</protein>
<dbReference type="HOGENOM" id="CLU_1843856_0_0_12"/>
<gene>
    <name evidence="3" type="ordered locus">Spiaf_0313</name>
</gene>
<accession>H9UFX8</accession>
<keyword evidence="1" id="KW-0997">Cell inner membrane</keyword>
<comment type="similarity">
    <text evidence="1">Belongs to the UPF0161 family.</text>
</comment>
<dbReference type="EMBL" id="CP003282">
    <property type="protein sequence ID" value="AFG36421.1"/>
    <property type="molecule type" value="Genomic_DNA"/>
</dbReference>
<comment type="subcellular location">
    <subcellularLocation>
        <location evidence="1">Cell inner membrane</location>
        <topology evidence="1">Peripheral membrane protein</topology>
        <orientation evidence="1">Cytoplasmic side</orientation>
    </subcellularLocation>
</comment>
<keyword evidence="1" id="KW-1003">Cell membrane</keyword>
<dbReference type="RefSeq" id="WP_014454419.1">
    <property type="nucleotide sequence ID" value="NC_017098.1"/>
</dbReference>